<sequence length="50" mass="5237">MGIEDPTPQAALDPTAQDSQVRPGPAAPSWADESTIAIPLSELFADEAEE</sequence>
<dbReference type="EMBL" id="BOON01000006">
    <property type="protein sequence ID" value="GII21274.1"/>
    <property type="molecule type" value="Genomic_DNA"/>
</dbReference>
<dbReference type="AlphaFoldDB" id="A0A8J3WZI8"/>
<proteinExistence type="predicted"/>
<evidence type="ECO:0000313" key="3">
    <source>
        <dbReference type="Proteomes" id="UP000599074"/>
    </source>
</evidence>
<name>A0A8J3WZI8_9ACTN</name>
<keyword evidence="3" id="KW-1185">Reference proteome</keyword>
<gene>
    <name evidence="2" type="ORF">Pme01_08710</name>
</gene>
<evidence type="ECO:0000313" key="2">
    <source>
        <dbReference type="EMBL" id="GII21274.1"/>
    </source>
</evidence>
<accession>A0A8J3WZI8</accession>
<organism evidence="2 3">
    <name type="scientific">Planosporangium mesophilum</name>
    <dbReference type="NCBI Taxonomy" id="689768"/>
    <lineage>
        <taxon>Bacteria</taxon>
        <taxon>Bacillati</taxon>
        <taxon>Actinomycetota</taxon>
        <taxon>Actinomycetes</taxon>
        <taxon>Micromonosporales</taxon>
        <taxon>Micromonosporaceae</taxon>
        <taxon>Planosporangium</taxon>
    </lineage>
</organism>
<dbReference type="Proteomes" id="UP000599074">
    <property type="component" value="Unassembled WGS sequence"/>
</dbReference>
<evidence type="ECO:0000256" key="1">
    <source>
        <dbReference type="SAM" id="MobiDB-lite"/>
    </source>
</evidence>
<feature type="region of interest" description="Disordered" evidence="1">
    <location>
        <begin position="1"/>
        <end position="35"/>
    </location>
</feature>
<protein>
    <submittedName>
        <fullName evidence="2">Uncharacterized protein</fullName>
    </submittedName>
</protein>
<reference evidence="2" key="1">
    <citation type="submission" date="2021-01" db="EMBL/GenBank/DDBJ databases">
        <title>Whole genome shotgun sequence of Planosporangium mesophilum NBRC 109066.</title>
        <authorList>
            <person name="Komaki H."/>
            <person name="Tamura T."/>
        </authorList>
    </citation>
    <scope>NUCLEOTIDE SEQUENCE</scope>
    <source>
        <strain evidence="2">NBRC 109066</strain>
    </source>
</reference>
<dbReference type="RefSeq" id="WP_168112543.1">
    <property type="nucleotide sequence ID" value="NZ_BOON01000006.1"/>
</dbReference>
<comment type="caution">
    <text evidence="2">The sequence shown here is derived from an EMBL/GenBank/DDBJ whole genome shotgun (WGS) entry which is preliminary data.</text>
</comment>